<name>A0A9Q1BMB1_HOLLE</name>
<evidence type="ECO:0000256" key="6">
    <source>
        <dbReference type="PROSITE-ProRule" id="PRU01331"/>
    </source>
</evidence>
<proteinExistence type="inferred from homology"/>
<dbReference type="InterPro" id="IPR014746">
    <property type="entry name" value="Gln_synth/guanido_kin_cat_dom"/>
</dbReference>
<dbReference type="PANTHER" id="PTHR43407">
    <property type="entry name" value="GLUTAMINE SYNTHETASE"/>
    <property type="match status" value="1"/>
</dbReference>
<evidence type="ECO:0000259" key="8">
    <source>
        <dbReference type="PROSITE" id="PS51987"/>
    </source>
</evidence>
<dbReference type="GO" id="GO:0005737">
    <property type="term" value="C:cytoplasm"/>
    <property type="evidence" value="ECO:0007669"/>
    <property type="project" value="TreeGrafter"/>
</dbReference>
<dbReference type="PANTHER" id="PTHR43407:SF1">
    <property type="entry name" value="LENGSIN"/>
    <property type="match status" value="1"/>
</dbReference>
<sequence>MLNRFYTVVTKEAATGRRLLLNDTRPYFSSSTIPVMAIESKQCTTLTEKCIDLINDLGIEFVRYEFYDMNSVARSKTYPARHFQSCVKSVLPWVEDTARVFLSASLVGEGDKVTINPRNITQAQIAALEERNISLLSSFEYEFWVVERKKQNPITEGLNACSTLRLAEHQALFNSIAKNLYKAGVDIERLKTEYAPGQFEMPMKASFGIRAADDAATFRTGVKEMTKQQGFSASFMTKLFKDQEGSSGHLNHSLWSLDRQTPLHSDKSRPYGLSKIGEHWIAGLLAHAPALSLLQSPSLNCRDTFRRDTFAPSNATWGVDNRTCAVRLKKTGVHGSYIENRLGSSAGNPYISLAAMIAAGIDGIDRKLPLPEAVPFNKPSNDKANIPPGTVPLPIDVDSAVTSLRGDTVLCEAFGSDFIQTFTSIKLHEKKLLSSYCEDKNDDVYKWFKEFYFDYI</sequence>
<dbReference type="Pfam" id="PF00120">
    <property type="entry name" value="Gln-synt_C"/>
    <property type="match status" value="1"/>
</dbReference>
<dbReference type="OrthoDB" id="8123101at2759"/>
<evidence type="ECO:0000256" key="3">
    <source>
        <dbReference type="ARBA" id="ARBA00038790"/>
    </source>
</evidence>
<dbReference type="InterPro" id="IPR008146">
    <property type="entry name" value="Gln_synth_cat_dom"/>
</dbReference>
<dbReference type="EMBL" id="JAIZAY010000014">
    <property type="protein sequence ID" value="KAJ8029136.1"/>
    <property type="molecule type" value="Genomic_DNA"/>
</dbReference>
<evidence type="ECO:0000313" key="10">
    <source>
        <dbReference type="Proteomes" id="UP001152320"/>
    </source>
</evidence>
<dbReference type="SUPFAM" id="SSF55931">
    <property type="entry name" value="Glutamine synthetase/guanido kinase"/>
    <property type="match status" value="1"/>
</dbReference>
<feature type="domain" description="GS catalytic" evidence="8">
    <location>
        <begin position="117"/>
        <end position="456"/>
    </location>
</feature>
<evidence type="ECO:0000256" key="7">
    <source>
        <dbReference type="RuleBase" id="RU000384"/>
    </source>
</evidence>
<comment type="subunit">
    <text evidence="3">Dodecamer. Interacts with BFSP2 and VIM.</text>
</comment>
<evidence type="ECO:0000256" key="1">
    <source>
        <dbReference type="ARBA" id="ARBA00009897"/>
    </source>
</evidence>
<dbReference type="InterPro" id="IPR036651">
    <property type="entry name" value="Gln_synt_N_sf"/>
</dbReference>
<dbReference type="GO" id="GO:0004356">
    <property type="term" value="F:glutamine synthetase activity"/>
    <property type="evidence" value="ECO:0007669"/>
    <property type="project" value="InterPro"/>
</dbReference>
<evidence type="ECO:0000256" key="2">
    <source>
        <dbReference type="ARBA" id="ARBA00037583"/>
    </source>
</evidence>
<dbReference type="AlphaFoldDB" id="A0A9Q1BMB1"/>
<dbReference type="GO" id="GO:0016020">
    <property type="term" value="C:membrane"/>
    <property type="evidence" value="ECO:0007669"/>
    <property type="project" value="TreeGrafter"/>
</dbReference>
<organism evidence="9 10">
    <name type="scientific">Holothuria leucospilota</name>
    <name type="common">Black long sea cucumber</name>
    <name type="synonym">Mertensiothuria leucospilota</name>
    <dbReference type="NCBI Taxonomy" id="206669"/>
    <lineage>
        <taxon>Eukaryota</taxon>
        <taxon>Metazoa</taxon>
        <taxon>Echinodermata</taxon>
        <taxon>Eleutherozoa</taxon>
        <taxon>Echinozoa</taxon>
        <taxon>Holothuroidea</taxon>
        <taxon>Aspidochirotacea</taxon>
        <taxon>Aspidochirotida</taxon>
        <taxon>Holothuriidae</taxon>
        <taxon>Holothuria</taxon>
    </lineage>
</organism>
<evidence type="ECO:0000313" key="9">
    <source>
        <dbReference type="EMBL" id="KAJ8029136.1"/>
    </source>
</evidence>
<comment type="similarity">
    <text evidence="1 6 7">Belongs to the glutamine synthetase family.</text>
</comment>
<dbReference type="Proteomes" id="UP001152320">
    <property type="component" value="Chromosome 14"/>
</dbReference>
<dbReference type="PROSITE" id="PS51987">
    <property type="entry name" value="GS_CATALYTIC"/>
    <property type="match status" value="1"/>
</dbReference>
<reference evidence="9" key="1">
    <citation type="submission" date="2021-10" db="EMBL/GenBank/DDBJ databases">
        <title>Tropical sea cucumber genome reveals ecological adaptation and Cuvierian tubules defense mechanism.</title>
        <authorList>
            <person name="Chen T."/>
        </authorList>
    </citation>
    <scope>NUCLEOTIDE SEQUENCE</scope>
    <source>
        <strain evidence="9">Nanhai2018</strain>
        <tissue evidence="9">Muscle</tissue>
    </source>
</reference>
<evidence type="ECO:0000256" key="4">
    <source>
        <dbReference type="ARBA" id="ARBA00039404"/>
    </source>
</evidence>
<dbReference type="GO" id="GO:0006542">
    <property type="term" value="P:glutamine biosynthetic process"/>
    <property type="evidence" value="ECO:0007669"/>
    <property type="project" value="InterPro"/>
</dbReference>
<comment type="caution">
    <text evidence="9">The sequence shown here is derived from an EMBL/GenBank/DDBJ whole genome shotgun (WGS) entry which is preliminary data.</text>
</comment>
<dbReference type="SMART" id="SM01230">
    <property type="entry name" value="Gln-synt_C"/>
    <property type="match status" value="1"/>
</dbReference>
<evidence type="ECO:0000256" key="5">
    <source>
        <dbReference type="ARBA" id="ARBA00042675"/>
    </source>
</evidence>
<accession>A0A9Q1BMB1</accession>
<dbReference type="Gene3D" id="3.30.590.10">
    <property type="entry name" value="Glutamine synthetase/guanido kinase, catalytic domain"/>
    <property type="match status" value="1"/>
</dbReference>
<protein>
    <recommendedName>
        <fullName evidence="4">Lengsin</fullName>
    </recommendedName>
    <alternativeName>
        <fullName evidence="5">Glutamate-ammonia ligase domain-containing protein 1</fullName>
    </alternativeName>
</protein>
<dbReference type="SUPFAM" id="SSF54368">
    <property type="entry name" value="Glutamine synthetase, N-terminal domain"/>
    <property type="match status" value="1"/>
</dbReference>
<gene>
    <name evidence="9" type="ORF">HOLleu_28463</name>
</gene>
<comment type="function">
    <text evidence="2">May act as a component of the cytoskeleton or as a chaperone for the reorganization of intermediate filament proteins during terminal differentiation in the lens. Does not seem to have enzymatic activity.</text>
</comment>
<dbReference type="FunFam" id="3.30.590.10:FF:000009">
    <property type="entry name" value="Lengsin, lens protein with glutamine synthetase domain"/>
    <property type="match status" value="1"/>
</dbReference>
<keyword evidence="10" id="KW-1185">Reference proteome</keyword>
<dbReference type="Gene3D" id="3.10.20.70">
    <property type="entry name" value="Glutamine synthetase, N-terminal domain"/>
    <property type="match status" value="1"/>
</dbReference>